<dbReference type="EMBL" id="JBHSWJ010000002">
    <property type="protein sequence ID" value="MFC6714839.1"/>
    <property type="molecule type" value="Genomic_DNA"/>
</dbReference>
<dbReference type="Pfam" id="PF01451">
    <property type="entry name" value="LMWPc"/>
    <property type="match status" value="1"/>
</dbReference>
<proteinExistence type="inferred from homology"/>
<dbReference type="SMART" id="SM00226">
    <property type="entry name" value="LMWPc"/>
    <property type="match status" value="1"/>
</dbReference>
<reference evidence="6" key="1">
    <citation type="journal article" date="2019" name="Int. J. Syst. Evol. Microbiol.">
        <title>The Global Catalogue of Microorganisms (GCM) 10K type strain sequencing project: providing services to taxonomists for standard genome sequencing and annotation.</title>
        <authorList>
            <consortium name="The Broad Institute Genomics Platform"/>
            <consortium name="The Broad Institute Genome Sequencing Center for Infectious Disease"/>
            <person name="Wu L."/>
            <person name="Ma J."/>
        </authorList>
    </citation>
    <scope>NUCLEOTIDE SEQUENCE [LARGE SCALE GENOMIC DNA]</scope>
    <source>
        <strain evidence="6">NBRC 106593</strain>
    </source>
</reference>
<dbReference type="SUPFAM" id="SSF52788">
    <property type="entry name" value="Phosphotyrosine protein phosphatases I"/>
    <property type="match status" value="1"/>
</dbReference>
<evidence type="ECO:0000313" key="5">
    <source>
        <dbReference type="EMBL" id="MFC6714839.1"/>
    </source>
</evidence>
<name>A0ABW2AV18_9MICO</name>
<dbReference type="InterPro" id="IPR050438">
    <property type="entry name" value="LMW_PTPase"/>
</dbReference>
<accession>A0ABW2AV18</accession>
<evidence type="ECO:0000313" key="6">
    <source>
        <dbReference type="Proteomes" id="UP001596356"/>
    </source>
</evidence>
<evidence type="ECO:0000256" key="3">
    <source>
        <dbReference type="ARBA" id="ARBA00022912"/>
    </source>
</evidence>
<feature type="domain" description="Phosphotyrosine protein phosphatase I" evidence="4">
    <location>
        <begin position="2"/>
        <end position="175"/>
    </location>
</feature>
<dbReference type="PANTHER" id="PTHR11717">
    <property type="entry name" value="LOW MOLECULAR WEIGHT PROTEIN TYROSINE PHOSPHATASE"/>
    <property type="match status" value="1"/>
</dbReference>
<keyword evidence="6" id="KW-1185">Reference proteome</keyword>
<dbReference type="PRINTS" id="PR00719">
    <property type="entry name" value="LMWPTPASE"/>
</dbReference>
<organism evidence="5 6">
    <name type="scientific">Branchiibius cervicis</name>
    <dbReference type="NCBI Taxonomy" id="908252"/>
    <lineage>
        <taxon>Bacteria</taxon>
        <taxon>Bacillati</taxon>
        <taxon>Actinomycetota</taxon>
        <taxon>Actinomycetes</taxon>
        <taxon>Micrococcales</taxon>
        <taxon>Dermacoccaceae</taxon>
        <taxon>Branchiibius</taxon>
    </lineage>
</organism>
<sequence length="188" mass="19693">MSGILVVCTGNVCRSPYLERMLSAALPGVSVSSAGTMALVGDDIEPRVASLLTERGVNAAGFASRQLQAVMAEDADLVITASREHQRKVLRLAPRAMRRTFTLRELSDALAADAPVHADEGGLAAVVARAVALRGRGPKRSDQECTIPDPYGKSDDVVLAMAAYVDETLPPIIRAIEVAGSPASAGQQ</sequence>
<keyword evidence="2" id="KW-0378">Hydrolase</keyword>
<dbReference type="Gene3D" id="3.40.50.2300">
    <property type="match status" value="1"/>
</dbReference>
<evidence type="ECO:0000256" key="2">
    <source>
        <dbReference type="ARBA" id="ARBA00022801"/>
    </source>
</evidence>
<evidence type="ECO:0000259" key="4">
    <source>
        <dbReference type="SMART" id="SM00226"/>
    </source>
</evidence>
<dbReference type="PANTHER" id="PTHR11717:SF31">
    <property type="entry name" value="LOW MOLECULAR WEIGHT PROTEIN-TYROSINE-PHOSPHATASE ETP-RELATED"/>
    <property type="match status" value="1"/>
</dbReference>
<protein>
    <submittedName>
        <fullName evidence="5">Low molecular weight phosphatase family protein</fullName>
    </submittedName>
</protein>
<dbReference type="Proteomes" id="UP001596356">
    <property type="component" value="Unassembled WGS sequence"/>
</dbReference>
<keyword evidence="3" id="KW-0904">Protein phosphatase</keyword>
<dbReference type="InterPro" id="IPR036196">
    <property type="entry name" value="Ptyr_pPase_sf"/>
</dbReference>
<comment type="caution">
    <text evidence="5">The sequence shown here is derived from an EMBL/GenBank/DDBJ whole genome shotgun (WGS) entry which is preliminary data.</text>
</comment>
<dbReference type="RefSeq" id="WP_377823516.1">
    <property type="nucleotide sequence ID" value="NZ_JBHSWJ010000002.1"/>
</dbReference>
<dbReference type="InterPro" id="IPR017867">
    <property type="entry name" value="Tyr_phospatase_low_mol_wt"/>
</dbReference>
<evidence type="ECO:0000256" key="1">
    <source>
        <dbReference type="ARBA" id="ARBA00011063"/>
    </source>
</evidence>
<dbReference type="InterPro" id="IPR023485">
    <property type="entry name" value="Ptyr_pPase"/>
</dbReference>
<comment type="similarity">
    <text evidence="1">Belongs to the low molecular weight phosphotyrosine protein phosphatase family.</text>
</comment>
<gene>
    <name evidence="5" type="ORF">ACFQBT_13870</name>
</gene>